<dbReference type="RefSeq" id="WP_021010897.1">
    <property type="nucleotide sequence ID" value="NZ_ASHR01000028.1"/>
</dbReference>
<name>U1LNI2_9MICO</name>
<dbReference type="Proteomes" id="UP000016462">
    <property type="component" value="Unassembled WGS sequence"/>
</dbReference>
<evidence type="ECO:0000313" key="2">
    <source>
        <dbReference type="EMBL" id="ERG63924.1"/>
    </source>
</evidence>
<dbReference type="EMBL" id="ASHR01000028">
    <property type="protein sequence ID" value="ERG63924.1"/>
    <property type="molecule type" value="Genomic_DNA"/>
</dbReference>
<dbReference type="OrthoDB" id="3267972at2"/>
<organism evidence="2 3">
    <name type="scientific">Agrococcus pavilionensis RW1</name>
    <dbReference type="NCBI Taxonomy" id="1330458"/>
    <lineage>
        <taxon>Bacteria</taxon>
        <taxon>Bacillati</taxon>
        <taxon>Actinomycetota</taxon>
        <taxon>Actinomycetes</taxon>
        <taxon>Micrococcales</taxon>
        <taxon>Microbacteriaceae</taxon>
        <taxon>Agrococcus</taxon>
    </lineage>
</organism>
<feature type="compositionally biased region" description="Low complexity" evidence="1">
    <location>
        <begin position="59"/>
        <end position="70"/>
    </location>
</feature>
<reference evidence="2 3" key="1">
    <citation type="journal article" date="2013" name="Genome Announc.">
        <title>First draft genome sequence from a member of the genus agrococcus, isolated from modern microbialites.</title>
        <authorList>
            <person name="White R.A.III."/>
            <person name="Grassa C.J."/>
            <person name="Suttle C.A."/>
        </authorList>
    </citation>
    <scope>NUCLEOTIDE SEQUENCE [LARGE SCALE GENOMIC DNA]</scope>
    <source>
        <strain evidence="2 3">RW1</strain>
    </source>
</reference>
<feature type="compositionally biased region" description="Basic and acidic residues" evidence="1">
    <location>
        <begin position="1"/>
        <end position="23"/>
    </location>
</feature>
<dbReference type="AlphaFoldDB" id="U1LNI2"/>
<evidence type="ECO:0000256" key="1">
    <source>
        <dbReference type="SAM" id="MobiDB-lite"/>
    </source>
</evidence>
<sequence>MGLDDLVDKGKAAMNSEHGEQASDKGIAGAGDAFDSMSGGRFAEHTDRVQEHVDGAVGQGDQQARQEQQQ</sequence>
<feature type="region of interest" description="Disordered" evidence="1">
    <location>
        <begin position="1"/>
        <end position="70"/>
    </location>
</feature>
<accession>U1LNI2</accession>
<gene>
    <name evidence="2" type="ORF">L332_05560</name>
</gene>
<feature type="compositionally biased region" description="Basic and acidic residues" evidence="1">
    <location>
        <begin position="42"/>
        <end position="54"/>
    </location>
</feature>
<evidence type="ECO:0008006" key="4">
    <source>
        <dbReference type="Google" id="ProtNLM"/>
    </source>
</evidence>
<keyword evidence="3" id="KW-1185">Reference proteome</keyword>
<evidence type="ECO:0000313" key="3">
    <source>
        <dbReference type="Proteomes" id="UP000016462"/>
    </source>
</evidence>
<protein>
    <recommendedName>
        <fullName evidence="4">Antitoxin</fullName>
    </recommendedName>
</protein>
<proteinExistence type="predicted"/>
<comment type="caution">
    <text evidence="2">The sequence shown here is derived from an EMBL/GenBank/DDBJ whole genome shotgun (WGS) entry which is preliminary data.</text>
</comment>